<reference evidence="1 2" key="1">
    <citation type="submission" date="2016-10" db="EMBL/GenBank/DDBJ databases">
        <authorList>
            <person name="de Groot N.N."/>
        </authorList>
    </citation>
    <scope>NUCLEOTIDE SEQUENCE [LARGE SCALE GENOMIC DNA]</scope>
    <source>
        <strain evidence="1 2">CGMCC 1.10331</strain>
    </source>
</reference>
<dbReference type="EMBL" id="FNVN01000001">
    <property type="protein sequence ID" value="SEF51973.1"/>
    <property type="molecule type" value="Genomic_DNA"/>
</dbReference>
<protein>
    <submittedName>
        <fullName evidence="1">Uncharacterized protein</fullName>
    </submittedName>
</protein>
<name>A0A1H5SMX7_9EURY</name>
<proteinExistence type="predicted"/>
<keyword evidence="2" id="KW-1185">Reference proteome</keyword>
<accession>A0A1H5SMX7</accession>
<sequence>MTNTPLNTIKQLVDSAIEETDDSGIRFKLRTASQLVDVVQSRNDDLLDSLENADLNDELQEELHNMGYIE</sequence>
<evidence type="ECO:0000313" key="1">
    <source>
        <dbReference type="EMBL" id="SEF51973.1"/>
    </source>
</evidence>
<dbReference type="AlphaFoldDB" id="A0A1H5SMX7"/>
<dbReference type="Proteomes" id="UP000236740">
    <property type="component" value="Unassembled WGS sequence"/>
</dbReference>
<gene>
    <name evidence="1" type="ORF">SAMN04488133_0021</name>
</gene>
<evidence type="ECO:0000313" key="2">
    <source>
        <dbReference type="Proteomes" id="UP000236740"/>
    </source>
</evidence>
<organism evidence="1 2">
    <name type="scientific">Halobellus limi</name>
    <dbReference type="NCBI Taxonomy" id="699433"/>
    <lineage>
        <taxon>Archaea</taxon>
        <taxon>Methanobacteriati</taxon>
        <taxon>Methanobacteriota</taxon>
        <taxon>Stenosarchaea group</taxon>
        <taxon>Halobacteria</taxon>
        <taxon>Halobacteriales</taxon>
        <taxon>Haloferacaceae</taxon>
        <taxon>Halobellus</taxon>
    </lineage>
</organism>